<sequence>MTHERLQAALLIAVTTLMPGPAVASDLFPGFAAPAAAMDPGDCQDAADLDAKEACYARLPAAMIEECESLRLFACAPYRNMHIARQAHEAAIEALAHASRRTRATGSDPSYADTLVDRLRDAERAWEAWRDAECALEPLLDGMSRNEAVDLAEACRAEKTRARAALVRARATGMEDAER</sequence>
<keyword evidence="1" id="KW-0732">Signal</keyword>
<comment type="caution">
    <text evidence="3">The sequence shown here is derived from an EMBL/GenBank/DDBJ whole genome shotgun (WGS) entry which is preliminary data.</text>
</comment>
<dbReference type="Pfam" id="PF07007">
    <property type="entry name" value="LprI"/>
    <property type="match status" value="1"/>
</dbReference>
<gene>
    <name evidence="3" type="ORF">ACFFFU_12505</name>
</gene>
<dbReference type="InterPro" id="IPR009739">
    <property type="entry name" value="LprI-like_N"/>
</dbReference>
<dbReference type="Proteomes" id="UP001589898">
    <property type="component" value="Unassembled WGS sequence"/>
</dbReference>
<keyword evidence="4" id="KW-1185">Reference proteome</keyword>
<evidence type="ECO:0000313" key="3">
    <source>
        <dbReference type="EMBL" id="MFC0718557.1"/>
    </source>
</evidence>
<proteinExistence type="predicted"/>
<dbReference type="EMBL" id="JBHLTF010000032">
    <property type="protein sequence ID" value="MFC0718557.1"/>
    <property type="molecule type" value="Genomic_DNA"/>
</dbReference>
<name>A0ABV6T042_9GAMM</name>
<protein>
    <submittedName>
        <fullName evidence="3">Lysozyme inhibitor LprI family protein</fullName>
    </submittedName>
</protein>
<evidence type="ECO:0000259" key="2">
    <source>
        <dbReference type="Pfam" id="PF07007"/>
    </source>
</evidence>
<reference evidence="3 4" key="1">
    <citation type="submission" date="2024-09" db="EMBL/GenBank/DDBJ databases">
        <authorList>
            <person name="Sun Q."/>
            <person name="Mori K."/>
        </authorList>
    </citation>
    <scope>NUCLEOTIDE SEQUENCE [LARGE SCALE GENOMIC DNA]</scope>
    <source>
        <strain evidence="3 4">KCTC 52403</strain>
    </source>
</reference>
<feature type="domain" description="Lysozyme inhibitor LprI-like N-terminal" evidence="2">
    <location>
        <begin position="84"/>
        <end position="165"/>
    </location>
</feature>
<dbReference type="Gene3D" id="1.20.1270.180">
    <property type="match status" value="1"/>
</dbReference>
<feature type="chain" id="PRO_5045887595" evidence="1">
    <location>
        <begin position="25"/>
        <end position="179"/>
    </location>
</feature>
<dbReference type="RefSeq" id="WP_189495408.1">
    <property type="nucleotide sequence ID" value="NZ_BMZT01000003.1"/>
</dbReference>
<organism evidence="3 4">
    <name type="scientific">Luteimonas padinae</name>
    <dbReference type="NCBI Taxonomy" id="1714359"/>
    <lineage>
        <taxon>Bacteria</taxon>
        <taxon>Pseudomonadati</taxon>
        <taxon>Pseudomonadota</taxon>
        <taxon>Gammaproteobacteria</taxon>
        <taxon>Lysobacterales</taxon>
        <taxon>Lysobacteraceae</taxon>
        <taxon>Luteimonas</taxon>
    </lineage>
</organism>
<evidence type="ECO:0000256" key="1">
    <source>
        <dbReference type="SAM" id="SignalP"/>
    </source>
</evidence>
<evidence type="ECO:0000313" key="4">
    <source>
        <dbReference type="Proteomes" id="UP001589898"/>
    </source>
</evidence>
<feature type="signal peptide" evidence="1">
    <location>
        <begin position="1"/>
        <end position="24"/>
    </location>
</feature>
<accession>A0ABV6T042</accession>